<evidence type="ECO:0000256" key="5">
    <source>
        <dbReference type="ARBA" id="ARBA00023157"/>
    </source>
</evidence>
<name>A0ABV5PMT9_STRCM</name>
<keyword evidence="6" id="KW-0732">Signal</keyword>
<dbReference type="SUPFAM" id="SSF49319">
    <property type="entry name" value="Actinoxanthin-like"/>
    <property type="match status" value="1"/>
</dbReference>
<dbReference type="InterPro" id="IPR027273">
    <property type="entry name" value="Neocarzinostatin-like"/>
</dbReference>
<evidence type="ECO:0000256" key="2">
    <source>
        <dbReference type="ARBA" id="ARBA00022529"/>
    </source>
</evidence>
<dbReference type="Gene3D" id="2.60.40.230">
    <property type="entry name" value="Neocarzinostatin-like"/>
    <property type="match status" value="1"/>
</dbReference>
<comment type="similarity">
    <text evidence="1">Belongs to the neocarzinostatin family.</text>
</comment>
<dbReference type="RefSeq" id="WP_345218263.1">
    <property type="nucleotide sequence ID" value="NZ_BAAAXE010000001.1"/>
</dbReference>
<dbReference type="NCBIfam" id="NF040680">
    <property type="entry name" value="chromo_anti"/>
    <property type="match status" value="1"/>
</dbReference>
<keyword evidence="8" id="KW-1185">Reference proteome</keyword>
<dbReference type="Proteomes" id="UP001589718">
    <property type="component" value="Unassembled WGS sequence"/>
</dbReference>
<reference evidence="7 8" key="1">
    <citation type="submission" date="2024-09" db="EMBL/GenBank/DDBJ databases">
        <authorList>
            <person name="Sun Q."/>
            <person name="Mori K."/>
        </authorList>
    </citation>
    <scope>NUCLEOTIDE SEQUENCE [LARGE SCALE GENOMIC DNA]</scope>
    <source>
        <strain evidence="7 8">JCM 4362</strain>
    </source>
</reference>
<evidence type="ECO:0000256" key="4">
    <source>
        <dbReference type="ARBA" id="ARBA00023125"/>
    </source>
</evidence>
<dbReference type="EMBL" id="JBHMCR010000019">
    <property type="protein sequence ID" value="MFB9524078.1"/>
    <property type="molecule type" value="Genomic_DNA"/>
</dbReference>
<keyword evidence="5" id="KW-1015">Disulfide bond</keyword>
<dbReference type="InterPro" id="IPR002186">
    <property type="entry name" value="Neocarzinostatin_fam"/>
</dbReference>
<evidence type="ECO:0000313" key="7">
    <source>
        <dbReference type="EMBL" id="MFB9524078.1"/>
    </source>
</evidence>
<feature type="signal peptide" evidence="6">
    <location>
        <begin position="1"/>
        <end position="30"/>
    </location>
</feature>
<evidence type="ECO:0000256" key="1">
    <source>
        <dbReference type="ARBA" id="ARBA00010648"/>
    </source>
</evidence>
<feature type="chain" id="PRO_5047144744" evidence="6">
    <location>
        <begin position="31"/>
        <end position="144"/>
    </location>
</feature>
<evidence type="ECO:0000256" key="3">
    <source>
        <dbReference type="ARBA" id="ARBA00023022"/>
    </source>
</evidence>
<keyword evidence="2" id="KW-0929">Antimicrobial</keyword>
<dbReference type="PRINTS" id="PR01885">
    <property type="entry name" value="MACROMOMYCIN"/>
</dbReference>
<gene>
    <name evidence="7" type="ORF">ACFFTU_29455</name>
</gene>
<proteinExistence type="inferred from homology"/>
<sequence>MKSSHKLTRPFFIASVTLGISLWATSPAIAAPTLTITPPTGLTDGQTVTASGQGYTPNTQIAIAQCDLDFTDRAACTPGGVTVIVGSDGTFSVAVTASKSFTGYDPDSGRETGTVDCATDTCGFAAADVTALGTVLGVGTISFA</sequence>
<accession>A0ABV5PMT9</accession>
<dbReference type="Pfam" id="PF00960">
    <property type="entry name" value="Neocarzinostat"/>
    <property type="match status" value="1"/>
</dbReference>
<keyword evidence="4" id="KW-0238">DNA-binding</keyword>
<keyword evidence="3" id="KW-0044">Antibiotic</keyword>
<evidence type="ECO:0000256" key="6">
    <source>
        <dbReference type="SAM" id="SignalP"/>
    </source>
</evidence>
<evidence type="ECO:0000313" key="8">
    <source>
        <dbReference type="Proteomes" id="UP001589718"/>
    </source>
</evidence>
<comment type="caution">
    <text evidence="7">The sequence shown here is derived from an EMBL/GenBank/DDBJ whole genome shotgun (WGS) entry which is preliminary data.</text>
</comment>
<organism evidence="7 8">
    <name type="scientific">Streptomyces cremeus</name>
    <dbReference type="NCBI Taxonomy" id="66881"/>
    <lineage>
        <taxon>Bacteria</taxon>
        <taxon>Bacillati</taxon>
        <taxon>Actinomycetota</taxon>
        <taxon>Actinomycetes</taxon>
        <taxon>Kitasatosporales</taxon>
        <taxon>Streptomycetaceae</taxon>
        <taxon>Streptomyces</taxon>
    </lineage>
</organism>
<protein>
    <submittedName>
        <fullName evidence="7">Enediyne antibiotic chromoprotein</fullName>
    </submittedName>
</protein>